<sequence>MATQMATQSQTPAPTYPFLTAALDGTLTYCSTAAGDLGLLFNAIYAHPQLSLVLRRVELSLAFDNARHSGVLEFVQEVVERTGLEMKLAPLGGDDWERDEEDMELQEEDEELVEAGLDKDNIDTAIDADVVMSVVDSKAKASIAVQANSKDEEDKGSDKHTTHARQTYASLTDSSITSTGPSISASGPPSSDSTGNNDDLLHTSDESIRDQIKTTIEDFELLKAMSQITSLDEVTEQMHRQLLLALLSVCENVEIIELPQPVEILESC</sequence>
<proteinExistence type="predicted"/>
<accession>A0A9P4GI02</accession>
<feature type="region of interest" description="Disordered" evidence="1">
    <location>
        <begin position="143"/>
        <end position="206"/>
    </location>
</feature>
<name>A0A9P4GI02_9PLEO</name>
<protein>
    <submittedName>
        <fullName evidence="2">Uncharacterized protein</fullName>
    </submittedName>
</protein>
<evidence type="ECO:0000313" key="3">
    <source>
        <dbReference type="Proteomes" id="UP000800039"/>
    </source>
</evidence>
<organism evidence="2 3">
    <name type="scientific">Cucurbitaria berberidis CBS 394.84</name>
    <dbReference type="NCBI Taxonomy" id="1168544"/>
    <lineage>
        <taxon>Eukaryota</taxon>
        <taxon>Fungi</taxon>
        <taxon>Dikarya</taxon>
        <taxon>Ascomycota</taxon>
        <taxon>Pezizomycotina</taxon>
        <taxon>Dothideomycetes</taxon>
        <taxon>Pleosporomycetidae</taxon>
        <taxon>Pleosporales</taxon>
        <taxon>Pleosporineae</taxon>
        <taxon>Cucurbitariaceae</taxon>
        <taxon>Cucurbitaria</taxon>
    </lineage>
</organism>
<dbReference type="Proteomes" id="UP000800039">
    <property type="component" value="Unassembled WGS sequence"/>
</dbReference>
<dbReference type="RefSeq" id="XP_040788339.1">
    <property type="nucleotide sequence ID" value="XM_040937846.1"/>
</dbReference>
<keyword evidence="3" id="KW-1185">Reference proteome</keyword>
<feature type="compositionally biased region" description="Low complexity" evidence="1">
    <location>
        <begin position="172"/>
        <end position="195"/>
    </location>
</feature>
<dbReference type="EMBL" id="ML976616">
    <property type="protein sequence ID" value="KAF1845776.1"/>
    <property type="molecule type" value="Genomic_DNA"/>
</dbReference>
<evidence type="ECO:0000313" key="2">
    <source>
        <dbReference type="EMBL" id="KAF1845776.1"/>
    </source>
</evidence>
<gene>
    <name evidence="2" type="ORF">K460DRAFT_416979</name>
</gene>
<reference evidence="2" key="1">
    <citation type="submission" date="2020-01" db="EMBL/GenBank/DDBJ databases">
        <authorList>
            <consortium name="DOE Joint Genome Institute"/>
            <person name="Haridas S."/>
            <person name="Albert R."/>
            <person name="Binder M."/>
            <person name="Bloem J."/>
            <person name="Labutti K."/>
            <person name="Salamov A."/>
            <person name="Andreopoulos B."/>
            <person name="Baker S.E."/>
            <person name="Barry K."/>
            <person name="Bills G."/>
            <person name="Bluhm B.H."/>
            <person name="Cannon C."/>
            <person name="Castanera R."/>
            <person name="Culley D.E."/>
            <person name="Daum C."/>
            <person name="Ezra D."/>
            <person name="Gonzalez J.B."/>
            <person name="Henrissat B."/>
            <person name="Kuo A."/>
            <person name="Liang C."/>
            <person name="Lipzen A."/>
            <person name="Lutzoni F."/>
            <person name="Magnuson J."/>
            <person name="Mondo S."/>
            <person name="Nolan M."/>
            <person name="Ohm R."/>
            <person name="Pangilinan J."/>
            <person name="Park H.-J."/>
            <person name="Ramirez L."/>
            <person name="Alfaro M."/>
            <person name="Sun H."/>
            <person name="Tritt A."/>
            <person name="Yoshinaga Y."/>
            <person name="Zwiers L.-H."/>
            <person name="Turgeon B.G."/>
            <person name="Goodwin S.B."/>
            <person name="Spatafora J.W."/>
            <person name="Crous P.W."/>
            <person name="Grigoriev I.V."/>
        </authorList>
    </citation>
    <scope>NUCLEOTIDE SEQUENCE</scope>
    <source>
        <strain evidence="2">CBS 394.84</strain>
    </source>
</reference>
<dbReference type="AlphaFoldDB" id="A0A9P4GI02"/>
<comment type="caution">
    <text evidence="2">The sequence shown here is derived from an EMBL/GenBank/DDBJ whole genome shotgun (WGS) entry which is preliminary data.</text>
</comment>
<dbReference type="GeneID" id="63855096"/>
<evidence type="ECO:0000256" key="1">
    <source>
        <dbReference type="SAM" id="MobiDB-lite"/>
    </source>
</evidence>
<feature type="compositionally biased region" description="Basic and acidic residues" evidence="1">
    <location>
        <begin position="149"/>
        <end position="161"/>
    </location>
</feature>